<keyword evidence="2 4" id="KW-0238">DNA-binding</keyword>
<dbReference type="Pfam" id="PF16859">
    <property type="entry name" value="TetR_C_11"/>
    <property type="match status" value="1"/>
</dbReference>
<keyword evidence="7" id="KW-1185">Reference proteome</keyword>
<dbReference type="GO" id="GO:0000976">
    <property type="term" value="F:transcription cis-regulatory region binding"/>
    <property type="evidence" value="ECO:0007669"/>
    <property type="project" value="TreeGrafter"/>
</dbReference>
<dbReference type="PANTHER" id="PTHR30055:SF148">
    <property type="entry name" value="TETR-FAMILY TRANSCRIPTIONAL REGULATOR"/>
    <property type="match status" value="1"/>
</dbReference>
<dbReference type="Pfam" id="PF00440">
    <property type="entry name" value="TetR_N"/>
    <property type="match status" value="1"/>
</dbReference>
<name>Q97DJ6_CLOAB</name>
<dbReference type="InterPro" id="IPR050109">
    <property type="entry name" value="HTH-type_TetR-like_transc_reg"/>
</dbReference>
<accession>Q97DJ6</accession>
<dbReference type="GeneID" id="44999973"/>
<sequence length="192" mass="21954">MDKKLGRPRSEKTKSDILNAAYELLIENGFAEITVEKIAERANVSKATIYKWWPNKAAVIIDGFLNTTNVELPIPDTGSTIQDMFIQVDNFTKFLTSRKGSVITEIIAEGQYDPKLADIYRKAYFTPRRSISKKILERGILRGELKKDLNIEVIIDLIWGPIFYRLLITGEKIDVAFVKEIINYAFEGIKHL</sequence>
<dbReference type="GO" id="GO:0003700">
    <property type="term" value="F:DNA-binding transcription factor activity"/>
    <property type="evidence" value="ECO:0007669"/>
    <property type="project" value="TreeGrafter"/>
</dbReference>
<protein>
    <submittedName>
        <fullName evidence="6">Transcriptional regulator, AcrR family</fullName>
    </submittedName>
</protein>
<evidence type="ECO:0000256" key="3">
    <source>
        <dbReference type="ARBA" id="ARBA00023163"/>
    </source>
</evidence>
<dbReference type="KEGG" id="cac:CA_C3481"/>
<dbReference type="SUPFAM" id="SSF46689">
    <property type="entry name" value="Homeodomain-like"/>
    <property type="match status" value="1"/>
</dbReference>
<dbReference type="PIR" id="D97327">
    <property type="entry name" value="D97327"/>
</dbReference>
<dbReference type="InterPro" id="IPR036271">
    <property type="entry name" value="Tet_transcr_reg_TetR-rel_C_sf"/>
</dbReference>
<proteinExistence type="predicted"/>
<dbReference type="AlphaFoldDB" id="Q97DJ6"/>
<dbReference type="OrthoDB" id="9796019at2"/>
<dbReference type="InterPro" id="IPR001647">
    <property type="entry name" value="HTH_TetR"/>
</dbReference>
<feature type="DNA-binding region" description="H-T-H motif" evidence="4">
    <location>
        <begin position="34"/>
        <end position="53"/>
    </location>
</feature>
<feature type="domain" description="HTH tetR-type" evidence="5">
    <location>
        <begin position="11"/>
        <end position="71"/>
    </location>
</feature>
<dbReference type="HOGENOM" id="CLU_069356_25_6_9"/>
<dbReference type="InterPro" id="IPR009057">
    <property type="entry name" value="Homeodomain-like_sf"/>
</dbReference>
<evidence type="ECO:0000313" key="6">
    <source>
        <dbReference type="EMBL" id="AAK81407.1"/>
    </source>
</evidence>
<dbReference type="SUPFAM" id="SSF48498">
    <property type="entry name" value="Tetracyclin repressor-like, C-terminal domain"/>
    <property type="match status" value="1"/>
</dbReference>
<dbReference type="PATRIC" id="fig|272562.8.peg.3664"/>
<evidence type="ECO:0000256" key="4">
    <source>
        <dbReference type="PROSITE-ProRule" id="PRU00335"/>
    </source>
</evidence>
<dbReference type="EMBL" id="AE001437">
    <property type="protein sequence ID" value="AAK81407.1"/>
    <property type="molecule type" value="Genomic_DNA"/>
</dbReference>
<keyword evidence="3" id="KW-0804">Transcription</keyword>
<dbReference type="STRING" id="272562.CA_C3481"/>
<organism evidence="6 7">
    <name type="scientific">Clostridium acetobutylicum (strain ATCC 824 / DSM 792 / JCM 1419 / IAM 19013 / LMG 5710 / NBRC 13948 / NRRL B-527 / VKM B-1787 / 2291 / W)</name>
    <dbReference type="NCBI Taxonomy" id="272562"/>
    <lineage>
        <taxon>Bacteria</taxon>
        <taxon>Bacillati</taxon>
        <taxon>Bacillota</taxon>
        <taxon>Clostridia</taxon>
        <taxon>Eubacteriales</taxon>
        <taxon>Clostridiaceae</taxon>
        <taxon>Clostridium</taxon>
    </lineage>
</organism>
<evidence type="ECO:0000313" key="7">
    <source>
        <dbReference type="Proteomes" id="UP000000814"/>
    </source>
</evidence>
<dbReference type="Gene3D" id="1.10.357.10">
    <property type="entry name" value="Tetracycline Repressor, domain 2"/>
    <property type="match status" value="1"/>
</dbReference>
<evidence type="ECO:0000256" key="2">
    <source>
        <dbReference type="ARBA" id="ARBA00023125"/>
    </source>
</evidence>
<dbReference type="Proteomes" id="UP000000814">
    <property type="component" value="Chromosome"/>
</dbReference>
<gene>
    <name evidence="6" type="ordered locus">CA_C3481</name>
</gene>
<dbReference type="InterPro" id="IPR011075">
    <property type="entry name" value="TetR_C"/>
</dbReference>
<dbReference type="eggNOG" id="COG1309">
    <property type="taxonomic scope" value="Bacteria"/>
</dbReference>
<evidence type="ECO:0000256" key="1">
    <source>
        <dbReference type="ARBA" id="ARBA00023015"/>
    </source>
</evidence>
<evidence type="ECO:0000259" key="5">
    <source>
        <dbReference type="PROSITE" id="PS50977"/>
    </source>
</evidence>
<dbReference type="PANTHER" id="PTHR30055">
    <property type="entry name" value="HTH-TYPE TRANSCRIPTIONAL REGULATOR RUTR"/>
    <property type="match status" value="1"/>
</dbReference>
<dbReference type="PRINTS" id="PR00455">
    <property type="entry name" value="HTHTETR"/>
</dbReference>
<dbReference type="Gene3D" id="1.10.10.60">
    <property type="entry name" value="Homeodomain-like"/>
    <property type="match status" value="1"/>
</dbReference>
<keyword evidence="1" id="KW-0805">Transcription regulation</keyword>
<dbReference type="RefSeq" id="WP_010966747.1">
    <property type="nucleotide sequence ID" value="NC_003030.1"/>
</dbReference>
<reference evidence="6 7" key="1">
    <citation type="journal article" date="2001" name="J. Bacteriol.">
        <title>Genome sequence and comparative analysis of the solvent-producing bacterium Clostridium acetobutylicum.</title>
        <authorList>
            <person name="Nolling J."/>
            <person name="Breton G."/>
            <person name="Omelchenko M.V."/>
            <person name="Makarova K.S."/>
            <person name="Zeng Q."/>
            <person name="Gibson R."/>
            <person name="Lee H.M."/>
            <person name="Dubois J."/>
            <person name="Qiu D."/>
            <person name="Hitti J."/>
            <person name="Wolf Y.I."/>
            <person name="Tatusov R.L."/>
            <person name="Sabathe F."/>
            <person name="Doucette-Stamm L."/>
            <person name="Soucaille P."/>
            <person name="Daly M.J."/>
            <person name="Bennett G.N."/>
            <person name="Koonin E.V."/>
            <person name="Smith D.R."/>
        </authorList>
    </citation>
    <scope>NUCLEOTIDE SEQUENCE [LARGE SCALE GENOMIC DNA]</scope>
    <source>
        <strain evidence="7">ATCC 824 / DSM 792 / JCM 1419 / LMG 5710 / VKM B-1787</strain>
    </source>
</reference>
<dbReference type="PROSITE" id="PS50977">
    <property type="entry name" value="HTH_TETR_2"/>
    <property type="match status" value="1"/>
</dbReference>